<evidence type="ECO:0000256" key="2">
    <source>
        <dbReference type="ARBA" id="ARBA00022454"/>
    </source>
</evidence>
<keyword evidence="4" id="KW-0238">DNA-binding</keyword>
<dbReference type="InterPro" id="IPR017930">
    <property type="entry name" value="Myb_dom"/>
</dbReference>
<feature type="region of interest" description="Disordered" evidence="7">
    <location>
        <begin position="215"/>
        <end position="245"/>
    </location>
</feature>
<evidence type="ECO:0000256" key="3">
    <source>
        <dbReference type="ARBA" id="ARBA00022895"/>
    </source>
</evidence>
<feature type="compositionally biased region" description="Polar residues" evidence="7">
    <location>
        <begin position="505"/>
        <end position="519"/>
    </location>
</feature>
<dbReference type="SMART" id="SM00717">
    <property type="entry name" value="SANT"/>
    <property type="match status" value="1"/>
</dbReference>
<dbReference type="PANTHER" id="PTHR46833">
    <property type="entry name" value="TELOMERIC REPEAT-BINDING FACTOR 2 TERF2"/>
    <property type="match status" value="1"/>
</dbReference>
<dbReference type="GO" id="GO:0003691">
    <property type="term" value="F:double-stranded telomeric DNA binding"/>
    <property type="evidence" value="ECO:0007669"/>
    <property type="project" value="TreeGrafter"/>
</dbReference>
<keyword evidence="6" id="KW-0131">Cell cycle</keyword>
<dbReference type="SUPFAM" id="SSF46689">
    <property type="entry name" value="Homeodomain-like"/>
    <property type="match status" value="1"/>
</dbReference>
<feature type="region of interest" description="Disordered" evidence="7">
    <location>
        <begin position="309"/>
        <end position="407"/>
    </location>
</feature>
<dbReference type="GO" id="GO:1905839">
    <property type="term" value="P:negative regulation of telomeric D-loop disassembly"/>
    <property type="evidence" value="ECO:0007669"/>
    <property type="project" value="TreeGrafter"/>
</dbReference>
<feature type="compositionally biased region" description="Basic and acidic residues" evidence="7">
    <location>
        <begin position="490"/>
        <end position="504"/>
    </location>
</feature>
<dbReference type="GO" id="GO:0070187">
    <property type="term" value="C:shelterin complex"/>
    <property type="evidence" value="ECO:0007669"/>
    <property type="project" value="TreeGrafter"/>
</dbReference>
<dbReference type="InterPro" id="IPR013867">
    <property type="entry name" value="Telomere_rpt-bd_fac_dimer_dom"/>
</dbReference>
<dbReference type="Pfam" id="PF08558">
    <property type="entry name" value="TRF"/>
    <property type="match status" value="1"/>
</dbReference>
<dbReference type="GO" id="GO:0070198">
    <property type="term" value="P:protein localization to chromosome, telomeric region"/>
    <property type="evidence" value="ECO:0007669"/>
    <property type="project" value="TreeGrafter"/>
</dbReference>
<feature type="domain" description="Myb-like" evidence="8">
    <location>
        <begin position="615"/>
        <end position="668"/>
    </location>
</feature>
<dbReference type="AlphaFoldDB" id="A0A6J2VL60"/>
<feature type="region of interest" description="Disordered" evidence="7">
    <location>
        <begin position="438"/>
        <end position="625"/>
    </location>
</feature>
<dbReference type="InParanoid" id="A0A6J2VL60"/>
<feature type="compositionally biased region" description="Low complexity" evidence="7">
    <location>
        <begin position="466"/>
        <end position="477"/>
    </location>
</feature>
<organism evidence="10 11">
    <name type="scientific">Chanos chanos</name>
    <name type="common">Milkfish</name>
    <name type="synonym">Mugil chanos</name>
    <dbReference type="NCBI Taxonomy" id="29144"/>
    <lineage>
        <taxon>Eukaryota</taxon>
        <taxon>Metazoa</taxon>
        <taxon>Chordata</taxon>
        <taxon>Craniata</taxon>
        <taxon>Vertebrata</taxon>
        <taxon>Euteleostomi</taxon>
        <taxon>Actinopterygii</taxon>
        <taxon>Neopterygii</taxon>
        <taxon>Teleostei</taxon>
        <taxon>Ostariophysi</taxon>
        <taxon>Gonorynchiformes</taxon>
        <taxon>Chanidae</taxon>
        <taxon>Chanos</taxon>
    </lineage>
</organism>
<dbReference type="InterPro" id="IPR001005">
    <property type="entry name" value="SANT/Myb"/>
</dbReference>
<keyword evidence="5" id="KW-0539">Nucleus</keyword>
<dbReference type="GO" id="GO:0031627">
    <property type="term" value="P:telomeric loop formation"/>
    <property type="evidence" value="ECO:0007669"/>
    <property type="project" value="TreeGrafter"/>
</dbReference>
<dbReference type="OrthoDB" id="608866at2759"/>
<accession>A0A6J2VL60</accession>
<keyword evidence="10" id="KW-1185">Reference proteome</keyword>
<dbReference type="GO" id="GO:0005654">
    <property type="term" value="C:nucleoplasm"/>
    <property type="evidence" value="ECO:0007669"/>
    <property type="project" value="UniProtKB-ARBA"/>
</dbReference>
<dbReference type="InterPro" id="IPR036507">
    <property type="entry name" value="Telomere_rpt-bd_fac_dimer_sf"/>
</dbReference>
<protein>
    <submittedName>
        <fullName evidence="11">Telomeric repeat binding factor a</fullName>
    </submittedName>
</protein>
<feature type="compositionally biased region" description="Polar residues" evidence="7">
    <location>
        <begin position="317"/>
        <end position="348"/>
    </location>
</feature>
<dbReference type="GO" id="GO:0061820">
    <property type="term" value="P:telomeric D-loop disassembly"/>
    <property type="evidence" value="ECO:0007669"/>
    <property type="project" value="TreeGrafter"/>
</dbReference>
<evidence type="ECO:0000313" key="11">
    <source>
        <dbReference type="RefSeq" id="XP_030632652.1"/>
    </source>
</evidence>
<dbReference type="Proteomes" id="UP000504632">
    <property type="component" value="Chromosome 1"/>
</dbReference>
<evidence type="ECO:0000313" key="10">
    <source>
        <dbReference type="Proteomes" id="UP000504632"/>
    </source>
</evidence>
<dbReference type="InterPro" id="IPR009057">
    <property type="entry name" value="Homeodomain-like_sf"/>
</dbReference>
<dbReference type="SUPFAM" id="SSF63600">
    <property type="entry name" value="Telomeric repeat binding factor (TRF) dimerisation domain"/>
    <property type="match status" value="1"/>
</dbReference>
<feature type="compositionally biased region" description="Basic residues" evidence="7">
    <location>
        <begin position="480"/>
        <end position="489"/>
    </location>
</feature>
<dbReference type="GO" id="GO:0042803">
    <property type="term" value="F:protein homodimerization activity"/>
    <property type="evidence" value="ECO:0007669"/>
    <property type="project" value="InterPro"/>
</dbReference>
<dbReference type="Pfam" id="PF00249">
    <property type="entry name" value="Myb_DNA-binding"/>
    <property type="match status" value="1"/>
</dbReference>
<evidence type="ECO:0000256" key="5">
    <source>
        <dbReference type="ARBA" id="ARBA00023242"/>
    </source>
</evidence>
<keyword evidence="3" id="KW-0779">Telomere</keyword>
<dbReference type="GO" id="GO:0032208">
    <property type="term" value="P:negative regulation of telomere maintenance via recombination"/>
    <property type="evidence" value="ECO:0007669"/>
    <property type="project" value="TreeGrafter"/>
</dbReference>
<evidence type="ECO:0000259" key="8">
    <source>
        <dbReference type="PROSITE" id="PS50090"/>
    </source>
</evidence>
<feature type="compositionally biased region" description="Basic residues" evidence="7">
    <location>
        <begin position="541"/>
        <end position="550"/>
    </location>
</feature>
<dbReference type="CTD" id="192316"/>
<feature type="compositionally biased region" description="Polar residues" evidence="7">
    <location>
        <begin position="393"/>
        <end position="402"/>
    </location>
</feature>
<name>A0A6J2VL60_CHACN</name>
<dbReference type="CDD" id="cd11660">
    <property type="entry name" value="SANT_TRF"/>
    <property type="match status" value="1"/>
</dbReference>
<feature type="compositionally biased region" description="Basic and acidic residues" evidence="7">
    <location>
        <begin position="371"/>
        <end position="380"/>
    </location>
</feature>
<dbReference type="GO" id="GO:0032210">
    <property type="term" value="P:regulation of telomere maintenance via telomerase"/>
    <property type="evidence" value="ECO:0007669"/>
    <property type="project" value="TreeGrafter"/>
</dbReference>
<dbReference type="PANTHER" id="PTHR46833:SF1">
    <property type="entry name" value="TELOMERIC REPEAT-BINDING FACTOR 2"/>
    <property type="match status" value="1"/>
</dbReference>
<proteinExistence type="predicted"/>
<evidence type="ECO:0000256" key="4">
    <source>
        <dbReference type="ARBA" id="ARBA00023125"/>
    </source>
</evidence>
<feature type="domain" description="HTH myb-type" evidence="9">
    <location>
        <begin position="619"/>
        <end position="672"/>
    </location>
</feature>
<dbReference type="RefSeq" id="XP_030632652.1">
    <property type="nucleotide sequence ID" value="XM_030776792.1"/>
</dbReference>
<dbReference type="PROSITE" id="PS51294">
    <property type="entry name" value="HTH_MYB"/>
    <property type="match status" value="1"/>
</dbReference>
<evidence type="ECO:0000259" key="9">
    <source>
        <dbReference type="PROSITE" id="PS51294"/>
    </source>
</evidence>
<feature type="compositionally biased region" description="Basic and acidic residues" evidence="7">
    <location>
        <begin position="551"/>
        <end position="565"/>
    </location>
</feature>
<dbReference type="GO" id="GO:0003720">
    <property type="term" value="F:telomerase activity"/>
    <property type="evidence" value="ECO:0007669"/>
    <property type="project" value="TreeGrafter"/>
</dbReference>
<evidence type="ECO:0000256" key="1">
    <source>
        <dbReference type="ARBA" id="ARBA00004574"/>
    </source>
</evidence>
<sequence length="673" mass="76178">MATSKYSGLKRLADEKIINRWNLEFYIYTALDVFRDGDYAAFCQIRSIIDSLTVRPIDGNGDLIVKLLFTQFLSRINDGDKLDRTFQNTLLPLESALLVLDRIGEEVDVQQQDIERVRNSIKEMLVILCIRSKEFNKASDMLLKHFNKGLDCGREVTFFTSLIQRKCSSHPRLDKISYEDFKQDMLDFIERLHTIPEPFLIKNVRKFRDVRAENLQTSTKDGASQELQNNQRSTPMPRSSTDSEQLSVSMLRKVYMVLAEKQGVAIPFSQLLDEVEKEAEEESGNPYSQELVLQLSESPLEELEVAENHLEEEPHEQQNTAQHLLRPSTSDQCTDTSALNTDLDSSMETAVEHISESPKSTPAESLSADPLQDKSTDPDPHQASMQHDAGSRSDISVQSQSIDPDMQAESVCAVEVCPEDVACLKSVSVTVPRLVMEDDSHTSESEFVSPHQPSTPVRQESVGLDPLSSLPTVSPPVRTLRNRAAKSPRRQTDSHSESEERENVTMDSPLSDQPSTPVRQESAGLDPLSSLPTVSTPVRTLRNRAAKSPRCHTDGHTESEERENVEMDSQLSDKPSTPRRIKRGRWMNVPGTKEDWSDEDSLFSSADSKGIRNGDSQGKRKRWSQQETEWIREGVRRYGAGRWEKIKSSFPFQGRSAVNIKDRWRTMVRQRIA</sequence>
<dbReference type="GeneID" id="115814038"/>
<comment type="subcellular location">
    <subcellularLocation>
        <location evidence="1">Chromosome</location>
        <location evidence="1">Telomere</location>
    </subcellularLocation>
</comment>
<dbReference type="PROSITE" id="PS50090">
    <property type="entry name" value="MYB_LIKE"/>
    <property type="match status" value="1"/>
</dbReference>
<reference evidence="11" key="1">
    <citation type="submission" date="2025-08" db="UniProtKB">
        <authorList>
            <consortium name="RefSeq"/>
        </authorList>
    </citation>
    <scope>IDENTIFICATION</scope>
</reference>
<dbReference type="Gene3D" id="1.25.40.210">
    <property type="entry name" value="Telomere repeat-binding factor, dimerisation domain"/>
    <property type="match status" value="1"/>
</dbReference>
<keyword evidence="2" id="KW-0158">Chromosome</keyword>
<dbReference type="Gene3D" id="1.10.10.60">
    <property type="entry name" value="Homeodomain-like"/>
    <property type="match status" value="1"/>
</dbReference>
<evidence type="ECO:0000256" key="6">
    <source>
        <dbReference type="ARBA" id="ARBA00023306"/>
    </source>
</evidence>
<dbReference type="InterPro" id="IPR030657">
    <property type="entry name" value="TERF2"/>
</dbReference>
<gene>
    <name evidence="11" type="primary">terfa</name>
</gene>
<dbReference type="GO" id="GO:0098505">
    <property type="term" value="F:G-rich strand telomeric DNA binding"/>
    <property type="evidence" value="ECO:0007669"/>
    <property type="project" value="TreeGrafter"/>
</dbReference>
<dbReference type="GO" id="GO:0031848">
    <property type="term" value="P:protection from non-homologous end joining at telomere"/>
    <property type="evidence" value="ECO:0007669"/>
    <property type="project" value="InterPro"/>
</dbReference>
<evidence type="ECO:0000256" key="7">
    <source>
        <dbReference type="SAM" id="MobiDB-lite"/>
    </source>
</evidence>